<gene>
    <name evidence="1" type="ORF">POVWA2_023730</name>
</gene>
<dbReference type="EMBL" id="FLRE01000095">
    <property type="protein sequence ID" value="SBT35196.1"/>
    <property type="molecule type" value="Genomic_DNA"/>
</dbReference>
<evidence type="ECO:0000313" key="1">
    <source>
        <dbReference type="EMBL" id="SBT35196.1"/>
    </source>
</evidence>
<accession>A0A1A8YUH2</accession>
<protein>
    <submittedName>
        <fullName evidence="1">PIR Superfamily Protein</fullName>
    </submittedName>
</protein>
<dbReference type="Pfam" id="PF05795">
    <property type="entry name" value="Plasmodium_Vir"/>
    <property type="match status" value="1"/>
</dbReference>
<organism evidence="1 2">
    <name type="scientific">Plasmodium ovale wallikeri</name>
    <dbReference type="NCBI Taxonomy" id="864142"/>
    <lineage>
        <taxon>Eukaryota</taxon>
        <taxon>Sar</taxon>
        <taxon>Alveolata</taxon>
        <taxon>Apicomplexa</taxon>
        <taxon>Aconoidasida</taxon>
        <taxon>Haemosporida</taxon>
        <taxon>Plasmodiidae</taxon>
        <taxon>Plasmodium</taxon>
        <taxon>Plasmodium (Plasmodium)</taxon>
    </lineage>
</organism>
<sequence>MEKEFTYSKHWMRHNVISTVKGNISINFIMFLYKVRNDILENHKIFNINECMTNVTLVSVDDFLKWKKMYDYMDNYKKLECTFQKKQECEEYCNEACNDDYKENYCKYFVDIINIYTEFKHVCTVRGKEKCPEF</sequence>
<reference evidence="2" key="1">
    <citation type="submission" date="2016-05" db="EMBL/GenBank/DDBJ databases">
        <authorList>
            <person name="Naeem Raeece"/>
        </authorList>
    </citation>
    <scope>NUCLEOTIDE SEQUENCE [LARGE SCALE GENOMIC DNA]</scope>
</reference>
<name>A0A1A8YUH2_PLAOA</name>
<dbReference type="AlphaFoldDB" id="A0A1A8YUH2"/>
<dbReference type="Proteomes" id="UP000078550">
    <property type="component" value="Unassembled WGS sequence"/>
</dbReference>
<evidence type="ECO:0000313" key="2">
    <source>
        <dbReference type="Proteomes" id="UP000078550"/>
    </source>
</evidence>
<proteinExistence type="predicted"/>
<dbReference type="InterPro" id="IPR008780">
    <property type="entry name" value="Plasmodium_Vir"/>
</dbReference>